<dbReference type="GO" id="GO:0005634">
    <property type="term" value="C:nucleus"/>
    <property type="evidence" value="ECO:0007669"/>
    <property type="project" value="TreeGrafter"/>
</dbReference>
<evidence type="ECO:0008006" key="4">
    <source>
        <dbReference type="Google" id="ProtNLM"/>
    </source>
</evidence>
<evidence type="ECO:0000313" key="3">
    <source>
        <dbReference type="Proteomes" id="UP000232875"/>
    </source>
</evidence>
<dbReference type="PANTHER" id="PTHR13523:SF2">
    <property type="entry name" value="COILED-COIL-HELIX-COILED-COIL-HELIX DOMAIN CONTAINING 2, ISOFORM A-RELATED"/>
    <property type="match status" value="1"/>
</dbReference>
<keyword evidence="3" id="KW-1185">Reference proteome</keyword>
<protein>
    <recommendedName>
        <fullName evidence="4">Mic17p</fullName>
    </recommendedName>
</protein>
<dbReference type="PANTHER" id="PTHR13523">
    <property type="entry name" value="COILED-COIL-HELIX-COILED-COIL-HELIX DOMAIN CONTAINING 2/NUR77"/>
    <property type="match status" value="1"/>
</dbReference>
<dbReference type="OrthoDB" id="1106148at2759"/>
<dbReference type="GO" id="GO:0005739">
    <property type="term" value="C:mitochondrion"/>
    <property type="evidence" value="ECO:0007669"/>
    <property type="project" value="TreeGrafter"/>
</dbReference>
<dbReference type="EMBL" id="KZ454989">
    <property type="protein sequence ID" value="PKI84612.1"/>
    <property type="molecule type" value="Genomic_DNA"/>
</dbReference>
<dbReference type="AlphaFoldDB" id="A0A2N1JDL3"/>
<dbReference type="GO" id="GO:0007005">
    <property type="term" value="P:mitochondrion organization"/>
    <property type="evidence" value="ECO:0007669"/>
    <property type="project" value="InterPro"/>
</dbReference>
<evidence type="ECO:0000256" key="1">
    <source>
        <dbReference type="SAM" id="MobiDB-lite"/>
    </source>
</evidence>
<dbReference type="Proteomes" id="UP000232875">
    <property type="component" value="Unassembled WGS sequence"/>
</dbReference>
<feature type="region of interest" description="Disordered" evidence="1">
    <location>
        <begin position="1"/>
        <end position="30"/>
    </location>
</feature>
<name>A0A2N1JDL3_9BASI</name>
<dbReference type="InterPro" id="IPR055304">
    <property type="entry name" value="CHCHD2/10-like"/>
</dbReference>
<reference evidence="2 3" key="1">
    <citation type="submission" date="2017-10" db="EMBL/GenBank/DDBJ databases">
        <title>A novel species of cold-tolerant Malassezia isolated from bats.</title>
        <authorList>
            <person name="Lorch J.M."/>
            <person name="Palmer J.M."/>
            <person name="Vanderwolf K.J."/>
            <person name="Schmidt K.Z."/>
            <person name="Verant M.L."/>
            <person name="Weller T.J."/>
            <person name="Blehert D.S."/>
        </authorList>
    </citation>
    <scope>NUCLEOTIDE SEQUENCE [LARGE SCALE GENOMIC DNA]</scope>
    <source>
        <strain evidence="2 3">NWHC:44797-103</strain>
    </source>
</reference>
<accession>A0A2N1JDL3</accession>
<gene>
    <name evidence="2" type="ORF">MVES_001760</name>
</gene>
<proteinExistence type="predicted"/>
<dbReference type="STRING" id="2020962.A0A2N1JDL3"/>
<organism evidence="2 3">
    <name type="scientific">Malassezia vespertilionis</name>
    <dbReference type="NCBI Taxonomy" id="2020962"/>
    <lineage>
        <taxon>Eukaryota</taxon>
        <taxon>Fungi</taxon>
        <taxon>Dikarya</taxon>
        <taxon>Basidiomycota</taxon>
        <taxon>Ustilaginomycotina</taxon>
        <taxon>Malasseziomycetes</taxon>
        <taxon>Malasseziales</taxon>
        <taxon>Malasseziaceae</taxon>
        <taxon>Malassezia</taxon>
    </lineage>
</organism>
<evidence type="ECO:0000313" key="2">
    <source>
        <dbReference type="EMBL" id="PKI84612.1"/>
    </source>
</evidence>
<sequence length="123" mass="12921">MSSYPPRTSAAPVPPRQHAQPTAGQAPGLFGQMASTAAGVAVGSTVGHGMSNMLFGSRGEPAYQEQAPQEMNTGAYNQTQQTGINCDVQGKDFLSCLEKTNDLNSCAYYLEQLKACQAAAQGY</sequence>